<dbReference type="EMBL" id="JAAPAO010002924">
    <property type="protein sequence ID" value="KAF4647006.1"/>
    <property type="molecule type" value="Genomic_DNA"/>
</dbReference>
<name>A0A7J6KKD3_PERCH</name>
<gene>
    <name evidence="1" type="ORF">FOL47_005241</name>
</gene>
<dbReference type="InterPro" id="IPR011044">
    <property type="entry name" value="Quino_amine_DH_bsu"/>
</dbReference>
<dbReference type="SUPFAM" id="SSF50969">
    <property type="entry name" value="YVTN repeat-like/Quinoprotein amine dehydrogenase"/>
    <property type="match status" value="1"/>
</dbReference>
<evidence type="ECO:0000313" key="2">
    <source>
        <dbReference type="Proteomes" id="UP000591131"/>
    </source>
</evidence>
<protein>
    <submittedName>
        <fullName evidence="1">Uncharacterized protein</fullName>
    </submittedName>
</protein>
<dbReference type="Proteomes" id="UP000591131">
    <property type="component" value="Unassembled WGS sequence"/>
</dbReference>
<evidence type="ECO:0000313" key="1">
    <source>
        <dbReference type="EMBL" id="KAF4647006.1"/>
    </source>
</evidence>
<sequence length="209" mass="22666">MVGTSLPEELLETICRYLIPEGPPRFGDVILLYDTQCFIAGIATDGKNVYAALRDPYHVVVISLTGKLVATIDMGGSIKEVCASETLPGKAFVNLADGRLLVVGQSTRSELVTSRGAKFGLSVVHGLPALTWRCVDSPGCLRVLNVDTEQNYSIDLPLEGRLVAAKLPDVEELSLFVLDNNNSSIVEYRSAIPSKPVAYRSWLKGYIPL</sequence>
<dbReference type="AlphaFoldDB" id="A0A7J6KKD3"/>
<dbReference type="OrthoDB" id="10546383at2759"/>
<accession>A0A7J6KKD3</accession>
<organism evidence="1 2">
    <name type="scientific">Perkinsus chesapeaki</name>
    <name type="common">Clam parasite</name>
    <name type="synonym">Perkinsus andrewsi</name>
    <dbReference type="NCBI Taxonomy" id="330153"/>
    <lineage>
        <taxon>Eukaryota</taxon>
        <taxon>Sar</taxon>
        <taxon>Alveolata</taxon>
        <taxon>Perkinsozoa</taxon>
        <taxon>Perkinsea</taxon>
        <taxon>Perkinsida</taxon>
        <taxon>Perkinsidae</taxon>
        <taxon>Perkinsus</taxon>
    </lineage>
</organism>
<feature type="non-terminal residue" evidence="1">
    <location>
        <position position="209"/>
    </location>
</feature>
<proteinExistence type="predicted"/>
<reference evidence="1 2" key="1">
    <citation type="submission" date="2020-04" db="EMBL/GenBank/DDBJ databases">
        <title>Perkinsus chesapeaki whole genome sequence.</title>
        <authorList>
            <person name="Bogema D.R."/>
        </authorList>
    </citation>
    <scope>NUCLEOTIDE SEQUENCE [LARGE SCALE GENOMIC DNA]</scope>
    <source>
        <strain evidence="1">ATCC PRA-425</strain>
    </source>
</reference>
<keyword evidence="2" id="KW-1185">Reference proteome</keyword>
<comment type="caution">
    <text evidence="1">The sequence shown here is derived from an EMBL/GenBank/DDBJ whole genome shotgun (WGS) entry which is preliminary data.</text>
</comment>